<keyword evidence="8" id="KW-0479">Metal-binding</keyword>
<evidence type="ECO:0000256" key="10">
    <source>
        <dbReference type="ARBA" id="ARBA00022932"/>
    </source>
</evidence>
<dbReference type="EMBL" id="KB933309">
    <property type="protein sequence ID" value="EON96909.1"/>
    <property type="molecule type" value="Genomic_DNA"/>
</dbReference>
<feature type="compositionally biased region" description="Acidic residues" evidence="17">
    <location>
        <begin position="250"/>
        <end position="265"/>
    </location>
</feature>
<dbReference type="EC" id="2.7.7.7" evidence="16"/>
<dbReference type="Pfam" id="PF14791">
    <property type="entry name" value="DNA_pol_B_thumb"/>
    <property type="match status" value="1"/>
</dbReference>
<proteinExistence type="inferred from homology"/>
<dbReference type="FunFam" id="3.30.210.10:FF:000001">
    <property type="entry name" value="DNA polymerase lambda"/>
    <property type="match status" value="1"/>
</dbReference>
<dbReference type="InterPro" id="IPR037160">
    <property type="entry name" value="DNA_Pol_thumb_sf"/>
</dbReference>
<dbReference type="PROSITE" id="PS50172">
    <property type="entry name" value="BRCT"/>
    <property type="match status" value="1"/>
</dbReference>
<evidence type="ECO:0000256" key="1">
    <source>
        <dbReference type="ARBA" id="ARBA00001936"/>
    </source>
</evidence>
<evidence type="ECO:0000256" key="8">
    <source>
        <dbReference type="ARBA" id="ARBA00022723"/>
    </source>
</evidence>
<dbReference type="InterPro" id="IPR022312">
    <property type="entry name" value="DNA_pol_X"/>
</dbReference>
<dbReference type="GO" id="GO:0006303">
    <property type="term" value="P:double-strand break repair via nonhomologous end joining"/>
    <property type="evidence" value="ECO:0007669"/>
    <property type="project" value="TreeGrafter"/>
</dbReference>
<evidence type="ECO:0000256" key="17">
    <source>
        <dbReference type="SAM" id="MobiDB-lite"/>
    </source>
</evidence>
<sequence>MGKRKRNSAEKIMPESEQIFRGLSFFYVPNSDVGGVRKLRIAKAQNYGARWTRNIADATHVIVDKPLRYADLEPVLGPVKGDDSLTLVSEEYPLDCIQFRRLLNANQFRYQIPGCPKTPSAEKDAVPGPPASSQKSDKSLELKARQTNPSKWDYVPPQGTPSRSEESSHPSQRRSSPQHRSPSESSPGVWLAQDRVVRSLSPVVPRSNDDALEEVEPPQSQEHQYQLEPPSKDELSDLIEIAQQYKDLPLDEEDDQRSAEDDNDAAESGSGSDGEHARKKLKKNRTRSGRKDIAFEERFACYQGGTKDKAAQSANPNASTIEVLQKMLDYYDCVNDNWRILAYRKAIATLRRQPVKITTAAEAELLPGIGSRLSQKIEEIVNTNGLKRLEYAEKEPMNEVLQHFLKIYDVGLSTANKWIAQGHKTLDDLLQKANLTTNQRLGIEHYDDLNSRIPRSEVTALGEYVKKAASRLDPQVELLIGGSYRRGSDSSGDIDFIVTKKGTTSSNDLVPFLQKLLSVLEKDGFIVATLAALNAHRSSREDPGSKWHGCCALPHSPGSSNGSNANQRVWRRIDFLLVPETEYGAALIYFTGNDIFNRSIRLLASKKGMRLNQRGLFKDVMRGPARQKITEGDLVEGRNEKRIFEILGVRWREPSQRWC</sequence>
<dbReference type="Gene3D" id="3.30.460.10">
    <property type="entry name" value="Beta Polymerase, domain 2"/>
    <property type="match status" value="1"/>
</dbReference>
<dbReference type="Gene3D" id="1.10.150.110">
    <property type="entry name" value="DNA polymerase beta, N-terminal domain-like"/>
    <property type="match status" value="1"/>
</dbReference>
<dbReference type="SUPFAM" id="SSF52113">
    <property type="entry name" value="BRCT domain"/>
    <property type="match status" value="1"/>
</dbReference>
<feature type="active site" description="Nucleophile; Schiff-base intermediate with DNA; for 5'-dRP lyase activity" evidence="15">
    <location>
        <position position="376"/>
    </location>
</feature>
<dbReference type="InterPro" id="IPR036420">
    <property type="entry name" value="BRCT_dom_sf"/>
</dbReference>
<dbReference type="SMART" id="SM00483">
    <property type="entry name" value="POLXc"/>
    <property type="match status" value="1"/>
</dbReference>
<feature type="region of interest" description="Disordered" evidence="17">
    <location>
        <begin position="247"/>
        <end position="288"/>
    </location>
</feature>
<keyword evidence="20" id="KW-1185">Reference proteome</keyword>
<dbReference type="InterPro" id="IPR010996">
    <property type="entry name" value="HHH_MUS81"/>
</dbReference>
<dbReference type="Gene3D" id="3.30.210.10">
    <property type="entry name" value="DNA polymerase, thumb domain"/>
    <property type="match status" value="1"/>
</dbReference>
<dbReference type="InterPro" id="IPR043519">
    <property type="entry name" value="NT_sf"/>
</dbReference>
<dbReference type="Pfam" id="PF10391">
    <property type="entry name" value="DNA_pol_lambd_f"/>
    <property type="match status" value="1"/>
</dbReference>
<organism evidence="19 20">
    <name type="scientific">Phaeoacremonium minimum (strain UCR-PA7)</name>
    <name type="common">Esca disease fungus</name>
    <name type="synonym">Togninia minima</name>
    <dbReference type="NCBI Taxonomy" id="1286976"/>
    <lineage>
        <taxon>Eukaryota</taxon>
        <taxon>Fungi</taxon>
        <taxon>Dikarya</taxon>
        <taxon>Ascomycota</taxon>
        <taxon>Pezizomycotina</taxon>
        <taxon>Sordariomycetes</taxon>
        <taxon>Sordariomycetidae</taxon>
        <taxon>Togniniales</taxon>
        <taxon>Togniniaceae</taxon>
        <taxon>Phaeoacremonium</taxon>
    </lineage>
</organism>
<comment type="subcellular location">
    <subcellularLocation>
        <location evidence="2 16">Nucleus</location>
    </subcellularLocation>
</comment>
<dbReference type="GO" id="GO:0003677">
    <property type="term" value="F:DNA binding"/>
    <property type="evidence" value="ECO:0007669"/>
    <property type="project" value="UniProtKB-UniRule"/>
</dbReference>
<evidence type="ECO:0000256" key="9">
    <source>
        <dbReference type="ARBA" id="ARBA00022763"/>
    </source>
</evidence>
<keyword evidence="7" id="KW-0235">DNA replication</keyword>
<evidence type="ECO:0000256" key="2">
    <source>
        <dbReference type="ARBA" id="ARBA00004123"/>
    </source>
</evidence>
<evidence type="ECO:0000256" key="16">
    <source>
        <dbReference type="RuleBase" id="RU366014"/>
    </source>
</evidence>
<dbReference type="InterPro" id="IPR002008">
    <property type="entry name" value="DNA_pol_X_beta-like"/>
</dbReference>
<keyword evidence="9 16" id="KW-0227">DNA damage</keyword>
<evidence type="ECO:0000313" key="20">
    <source>
        <dbReference type="Proteomes" id="UP000014074"/>
    </source>
</evidence>
<evidence type="ECO:0000256" key="3">
    <source>
        <dbReference type="ARBA" id="ARBA00008323"/>
    </source>
</evidence>
<dbReference type="Pfam" id="PF14716">
    <property type="entry name" value="HHH_8"/>
    <property type="match status" value="1"/>
</dbReference>
<accession>R8BC80</accession>
<dbReference type="OrthoDB" id="7848332at2759"/>
<evidence type="ECO:0000256" key="15">
    <source>
        <dbReference type="PIRSR" id="PIRSR622312-50"/>
    </source>
</evidence>
<comment type="similarity">
    <text evidence="3 16">Belongs to the DNA polymerase type-X family.</text>
</comment>
<evidence type="ECO:0000256" key="5">
    <source>
        <dbReference type="ARBA" id="ARBA00022679"/>
    </source>
</evidence>
<keyword evidence="5 16" id="KW-0808">Transferase</keyword>
<dbReference type="GO" id="GO:0046872">
    <property type="term" value="F:metal ion binding"/>
    <property type="evidence" value="ECO:0007669"/>
    <property type="project" value="UniProtKB-UniRule"/>
</dbReference>
<dbReference type="PRINTS" id="PR00869">
    <property type="entry name" value="DNAPOLX"/>
</dbReference>
<dbReference type="FunFam" id="1.10.150.20:FF:000010">
    <property type="entry name" value="DNA polymerase lambda"/>
    <property type="match status" value="1"/>
</dbReference>
<keyword evidence="11 16" id="KW-0234">DNA repair</keyword>
<dbReference type="GO" id="GO:0003887">
    <property type="term" value="F:DNA-directed DNA polymerase activity"/>
    <property type="evidence" value="ECO:0007669"/>
    <property type="project" value="UniProtKB-UniRule"/>
</dbReference>
<dbReference type="SUPFAM" id="SSF47802">
    <property type="entry name" value="DNA polymerase beta, N-terminal domain-like"/>
    <property type="match status" value="1"/>
</dbReference>
<dbReference type="InterPro" id="IPR001357">
    <property type="entry name" value="BRCT_dom"/>
</dbReference>
<evidence type="ECO:0000313" key="19">
    <source>
        <dbReference type="EMBL" id="EON96909.1"/>
    </source>
</evidence>
<reference evidence="20" key="1">
    <citation type="journal article" date="2013" name="Genome Announc.">
        <title>Draft genome sequence of the ascomycete Phaeoacremonium aleophilum strain UCR-PA7, a causal agent of the esca disease complex in grapevines.</title>
        <authorList>
            <person name="Blanco-Ulate B."/>
            <person name="Rolshausen P."/>
            <person name="Cantu D."/>
        </authorList>
    </citation>
    <scope>NUCLEOTIDE SEQUENCE [LARGE SCALE GENOMIC DNA]</scope>
    <source>
        <strain evidence="20">UCR-PA7</strain>
    </source>
</reference>
<dbReference type="KEGG" id="tmn:UCRPA7_7598"/>
<evidence type="ECO:0000259" key="18">
    <source>
        <dbReference type="PROSITE" id="PS50172"/>
    </source>
</evidence>
<evidence type="ECO:0000256" key="6">
    <source>
        <dbReference type="ARBA" id="ARBA00022695"/>
    </source>
</evidence>
<dbReference type="PANTHER" id="PTHR11276:SF28">
    <property type="entry name" value="DNA POLYMERASE LAMBDA"/>
    <property type="match status" value="1"/>
</dbReference>
<dbReference type="InterPro" id="IPR002054">
    <property type="entry name" value="DNA-dir_DNA_pol_X"/>
</dbReference>
<dbReference type="Pfam" id="PF14792">
    <property type="entry name" value="DNA_pol_B_palm"/>
    <property type="match status" value="1"/>
</dbReference>
<dbReference type="PANTHER" id="PTHR11276">
    <property type="entry name" value="DNA POLYMERASE TYPE-X FAMILY MEMBER"/>
    <property type="match status" value="1"/>
</dbReference>
<keyword evidence="13 16" id="KW-0539">Nucleus</keyword>
<feature type="compositionally biased region" description="Low complexity" evidence="17">
    <location>
        <begin position="169"/>
        <end position="187"/>
    </location>
</feature>
<feature type="region of interest" description="Disordered" evidence="17">
    <location>
        <begin position="115"/>
        <end position="231"/>
    </location>
</feature>
<dbReference type="InterPro" id="IPR029398">
    <property type="entry name" value="PolB_thumb"/>
</dbReference>
<gene>
    <name evidence="19" type="ORF">UCRPA7_7598</name>
</gene>
<dbReference type="Gene3D" id="3.40.50.10190">
    <property type="entry name" value="BRCT domain"/>
    <property type="match status" value="1"/>
</dbReference>
<evidence type="ECO:0000256" key="4">
    <source>
        <dbReference type="ARBA" id="ARBA00022634"/>
    </source>
</evidence>
<dbReference type="GeneID" id="19328371"/>
<evidence type="ECO:0000256" key="14">
    <source>
        <dbReference type="ARBA" id="ARBA00049244"/>
    </source>
</evidence>
<protein>
    <recommendedName>
        <fullName evidence="16">DNA polymerase</fullName>
        <ecNumber evidence="16">2.7.7.7</ecNumber>
    </recommendedName>
</protein>
<dbReference type="InterPro" id="IPR018944">
    <property type="entry name" value="DNA_pol_lambd_fingers_domain"/>
</dbReference>
<keyword evidence="6 16" id="KW-0548">Nucleotidyltransferase</keyword>
<dbReference type="InterPro" id="IPR027421">
    <property type="entry name" value="DNA_pol_lamdba_lyase_dom_sf"/>
</dbReference>
<dbReference type="GO" id="GO:0016829">
    <property type="term" value="F:lyase activity"/>
    <property type="evidence" value="ECO:0007669"/>
    <property type="project" value="UniProtKB-KW"/>
</dbReference>
<dbReference type="InterPro" id="IPR028207">
    <property type="entry name" value="DNA_pol_B_palm_palm"/>
</dbReference>
<keyword evidence="10 16" id="KW-0239">DNA-directed DNA polymerase</keyword>
<dbReference type="eggNOG" id="KOG2534">
    <property type="taxonomic scope" value="Eukaryota"/>
</dbReference>
<dbReference type="AlphaFoldDB" id="R8BC80"/>
<feature type="compositionally biased region" description="Basic and acidic residues" evidence="17">
    <location>
        <begin position="135"/>
        <end position="144"/>
    </location>
</feature>
<dbReference type="FunFam" id="1.10.150.110:FF:000005">
    <property type="entry name" value="DNA polymerase POL4"/>
    <property type="match status" value="1"/>
</dbReference>
<dbReference type="SUPFAM" id="SSF81301">
    <property type="entry name" value="Nucleotidyltransferase"/>
    <property type="match status" value="1"/>
</dbReference>
<comment type="function">
    <text evidence="16">DNA polymerase that functions in several pathways of DNA repair. Involved in base excision repair (BER) responsible for repair of lesions that give rise to abasic (AP) sites in DNA. Also contributes to DNA double-strand break repair by non-homologous end joining and homologous recombination. Has both template-dependent and template-independent (terminal transferase) DNA polymerase activities. Has also a 5'-deoxyribose-5-phosphate lyase (dRP lyase) activity.</text>
</comment>
<dbReference type="HOGENOM" id="CLU_008698_3_0_1"/>
<dbReference type="Gene3D" id="1.10.150.20">
    <property type="entry name" value="5' to 3' exonuclease, C-terminal subdomain"/>
    <property type="match status" value="1"/>
</dbReference>
<dbReference type="Proteomes" id="UP000014074">
    <property type="component" value="Unassembled WGS sequence"/>
</dbReference>
<comment type="catalytic activity">
    <reaction evidence="14 16">
        <text>DNA(n) + a 2'-deoxyribonucleoside 5'-triphosphate = DNA(n+1) + diphosphate</text>
        <dbReference type="Rhea" id="RHEA:22508"/>
        <dbReference type="Rhea" id="RHEA-COMP:17339"/>
        <dbReference type="Rhea" id="RHEA-COMP:17340"/>
        <dbReference type="ChEBI" id="CHEBI:33019"/>
        <dbReference type="ChEBI" id="CHEBI:61560"/>
        <dbReference type="ChEBI" id="CHEBI:173112"/>
        <dbReference type="EC" id="2.7.7.7"/>
    </reaction>
</comment>
<dbReference type="CDD" id="cd00141">
    <property type="entry name" value="NT_POLXc"/>
    <property type="match status" value="1"/>
</dbReference>
<evidence type="ECO:0000256" key="7">
    <source>
        <dbReference type="ARBA" id="ARBA00022705"/>
    </source>
</evidence>
<name>R8BC80_PHAM7</name>
<comment type="cofactor">
    <cofactor evidence="1">
        <name>Mn(2+)</name>
        <dbReference type="ChEBI" id="CHEBI:29035"/>
    </cofactor>
</comment>
<evidence type="ECO:0000256" key="11">
    <source>
        <dbReference type="ARBA" id="ARBA00023204"/>
    </source>
</evidence>
<evidence type="ECO:0000256" key="13">
    <source>
        <dbReference type="ARBA" id="ARBA00023242"/>
    </source>
</evidence>
<keyword evidence="12" id="KW-0456">Lyase</keyword>
<dbReference type="GO" id="GO:0005634">
    <property type="term" value="C:nucleus"/>
    <property type="evidence" value="ECO:0007669"/>
    <property type="project" value="UniProtKB-SubCell"/>
</dbReference>
<evidence type="ECO:0000256" key="12">
    <source>
        <dbReference type="ARBA" id="ARBA00023239"/>
    </source>
</evidence>
<feature type="domain" description="BRCT" evidence="18">
    <location>
        <begin position="15"/>
        <end position="110"/>
    </location>
</feature>
<dbReference type="SUPFAM" id="SSF81585">
    <property type="entry name" value="PsbU/PolX domain-like"/>
    <property type="match status" value="1"/>
</dbReference>
<feature type="compositionally biased region" description="Basic residues" evidence="17">
    <location>
        <begin position="277"/>
        <end position="288"/>
    </location>
</feature>
<dbReference type="RefSeq" id="XP_007918317.1">
    <property type="nucleotide sequence ID" value="XM_007920126.1"/>
</dbReference>
<keyword evidence="4" id="KW-0237">DNA synthesis</keyword>
<dbReference type="PRINTS" id="PR00870">
    <property type="entry name" value="DNAPOLXBETA"/>
</dbReference>